<keyword evidence="9" id="KW-0496">Mitochondrion</keyword>
<evidence type="ECO:0000256" key="6">
    <source>
        <dbReference type="ARBA" id="ARBA00022827"/>
    </source>
</evidence>
<dbReference type="CDD" id="cd01715">
    <property type="entry name" value="ETF_alpha"/>
    <property type="match status" value="1"/>
</dbReference>
<evidence type="ECO:0000256" key="10">
    <source>
        <dbReference type="PIRSR" id="PIRSR000089-1"/>
    </source>
</evidence>
<dbReference type="SMART" id="SM00893">
    <property type="entry name" value="ETF"/>
    <property type="match status" value="1"/>
</dbReference>
<dbReference type="SUPFAM" id="SSF52467">
    <property type="entry name" value="DHS-like NAD/FAD-binding domain"/>
    <property type="match status" value="1"/>
</dbReference>
<evidence type="ECO:0000256" key="9">
    <source>
        <dbReference type="PIRNR" id="PIRNR000089"/>
    </source>
</evidence>
<sequence>MFKRLFSTSRYLRDSLVLIEGSGTQINPASLSTVTAATQIGEPITALVVDPKIAEEAAKISGVSKVLKAGGPQYEHYLAEEVSPLVQQILTKNKFTHFFISGSSAGKSILPRLGALLDVQPLSDITKVIDGKTFVRPIYAGNALATVRSKDEIILASVRASAFTPAEKQEAAVIEDVAVEDSNADTSNRTEFVSEELVSSERPELGSATRVVAGGRGLKNKEAFDALVEPLATKLNAAIGATRAAVDAKFCDNSLQVGQTGKIVAPELYIAVGISGAIQHLAGMKDSKVIVAINKDPEAAIFNVADIGIVGDLNEIIPQLIEKI</sequence>
<keyword evidence="7 9" id="KW-0249">Electron transport</keyword>
<keyword evidence="5 9" id="KW-0285">Flavoprotein</keyword>
<dbReference type="PROSITE" id="PS00696">
    <property type="entry name" value="ETF_ALPHA"/>
    <property type="match status" value="1"/>
</dbReference>
<dbReference type="Pfam" id="PF01012">
    <property type="entry name" value="ETF"/>
    <property type="match status" value="1"/>
</dbReference>
<comment type="caution">
    <text evidence="12">The sequence shown here is derived from an EMBL/GenBank/DDBJ whole genome shotgun (WGS) entry which is preliminary data.</text>
</comment>
<feature type="domain" description="Electron transfer flavoprotein alpha/beta-subunit N-terminal" evidence="11">
    <location>
        <begin position="15"/>
        <end position="196"/>
    </location>
</feature>
<keyword evidence="13" id="KW-1185">Reference proteome</keyword>
<dbReference type="PANTHER" id="PTHR43153">
    <property type="entry name" value="ELECTRON TRANSFER FLAVOPROTEIN ALPHA"/>
    <property type="match status" value="1"/>
</dbReference>
<evidence type="ECO:0000256" key="7">
    <source>
        <dbReference type="ARBA" id="ARBA00022982"/>
    </source>
</evidence>
<dbReference type="GO" id="GO:0050660">
    <property type="term" value="F:flavin adenine dinucleotide binding"/>
    <property type="evidence" value="ECO:0007669"/>
    <property type="project" value="InterPro"/>
</dbReference>
<comment type="similarity">
    <text evidence="2 9">Belongs to the ETF alpha-subunit/FixB family.</text>
</comment>
<feature type="binding site" evidence="10">
    <location>
        <position position="216"/>
    </location>
    <ligand>
        <name>FAD</name>
        <dbReference type="ChEBI" id="CHEBI:57692"/>
    </ligand>
</feature>
<evidence type="ECO:0000256" key="1">
    <source>
        <dbReference type="ARBA" id="ARBA00004305"/>
    </source>
</evidence>
<dbReference type="PIRSF" id="PIRSF000089">
    <property type="entry name" value="Electra_flavoP_a"/>
    <property type="match status" value="1"/>
</dbReference>
<dbReference type="InterPro" id="IPR001308">
    <property type="entry name" value="ETF_a/FixB"/>
</dbReference>
<accession>A0AAI9SX13</accession>
<feature type="binding site" evidence="10">
    <location>
        <begin position="242"/>
        <end position="243"/>
    </location>
    <ligand>
        <name>FAD</name>
        <dbReference type="ChEBI" id="CHEBI:57692"/>
    </ligand>
</feature>
<dbReference type="InterPro" id="IPR014729">
    <property type="entry name" value="Rossmann-like_a/b/a_fold"/>
</dbReference>
<evidence type="ECO:0000256" key="4">
    <source>
        <dbReference type="ARBA" id="ARBA00022448"/>
    </source>
</evidence>
<dbReference type="GO" id="GO:0009055">
    <property type="term" value="F:electron transfer activity"/>
    <property type="evidence" value="ECO:0007669"/>
    <property type="project" value="InterPro"/>
</dbReference>
<name>A0AAI9SX13_9ASCO</name>
<keyword evidence="4 9" id="KW-0813">Transport</keyword>
<evidence type="ECO:0000256" key="5">
    <source>
        <dbReference type="ARBA" id="ARBA00022630"/>
    </source>
</evidence>
<evidence type="ECO:0000256" key="3">
    <source>
        <dbReference type="ARBA" id="ARBA00011355"/>
    </source>
</evidence>
<dbReference type="InterPro" id="IPR018206">
    <property type="entry name" value="ETF_asu_C_CS"/>
</dbReference>
<dbReference type="InterPro" id="IPR014730">
    <property type="entry name" value="ETF_a/b_N"/>
</dbReference>
<feature type="binding site" evidence="10">
    <location>
        <position position="294"/>
    </location>
    <ligand>
        <name>FAD</name>
        <dbReference type="ChEBI" id="CHEBI:57692"/>
    </ligand>
</feature>
<dbReference type="Pfam" id="PF00766">
    <property type="entry name" value="ETF_alpha"/>
    <property type="match status" value="1"/>
</dbReference>
<comment type="subunit">
    <text evidence="3 9">Heterodimer of an alpha and a beta subunit.</text>
</comment>
<protein>
    <recommendedName>
        <fullName evidence="9">Probable electron transfer flavoprotein subunit alpha</fullName>
    </recommendedName>
</protein>
<dbReference type="FunFam" id="3.40.50.1220:FF:000001">
    <property type="entry name" value="Electron transfer flavoprotein, alpha subunit"/>
    <property type="match status" value="1"/>
</dbReference>
<evidence type="ECO:0000256" key="8">
    <source>
        <dbReference type="ARBA" id="ARBA00025416"/>
    </source>
</evidence>
<dbReference type="GO" id="GO:0033539">
    <property type="term" value="P:fatty acid beta-oxidation using acyl-CoA dehydrogenase"/>
    <property type="evidence" value="ECO:0007669"/>
    <property type="project" value="TreeGrafter"/>
</dbReference>
<dbReference type="Proteomes" id="UP001202479">
    <property type="component" value="Unassembled WGS sequence"/>
</dbReference>
<dbReference type="EMBL" id="JAHUZD010000094">
    <property type="protein sequence ID" value="KAI3404533.2"/>
    <property type="molecule type" value="Genomic_DNA"/>
</dbReference>
<reference evidence="12" key="1">
    <citation type="journal article" date="2022" name="DNA Res.">
        <title>Genome analysis of five recently described species of the CUG-Ser clade uncovers Candida theae as a new hybrid lineage with pathogenic potential in the Candida parapsilosis species complex.</title>
        <authorList>
            <person name="Mixao V."/>
            <person name="Del Olmo V."/>
            <person name="Hegedusova E."/>
            <person name="Saus E."/>
            <person name="Pryszcz L."/>
            <person name="Cillingova A."/>
            <person name="Nosek J."/>
            <person name="Gabaldon T."/>
        </authorList>
    </citation>
    <scope>NUCLEOTIDE SEQUENCE</scope>
    <source>
        <strain evidence="12">CBS 10844</strain>
    </source>
</reference>
<comment type="cofactor">
    <cofactor evidence="9 10">
        <name>FAD</name>
        <dbReference type="ChEBI" id="CHEBI:57692"/>
    </cofactor>
    <text evidence="9 10">Binds 1 FAD per dimer.</text>
</comment>
<dbReference type="AlphaFoldDB" id="A0AAI9SX13"/>
<evidence type="ECO:0000313" key="12">
    <source>
        <dbReference type="EMBL" id="KAI3404533.2"/>
    </source>
</evidence>
<feature type="binding site" evidence="10">
    <location>
        <begin position="273"/>
        <end position="280"/>
    </location>
    <ligand>
        <name>FAD</name>
        <dbReference type="ChEBI" id="CHEBI:57692"/>
    </ligand>
</feature>
<evidence type="ECO:0000313" key="13">
    <source>
        <dbReference type="Proteomes" id="UP001202479"/>
    </source>
</evidence>
<dbReference type="InterPro" id="IPR014731">
    <property type="entry name" value="ETF_asu_C"/>
</dbReference>
<proteinExistence type="inferred from homology"/>
<dbReference type="GeneID" id="73380249"/>
<dbReference type="InterPro" id="IPR033947">
    <property type="entry name" value="ETF_alpha_N"/>
</dbReference>
<dbReference type="PANTHER" id="PTHR43153:SF1">
    <property type="entry name" value="ELECTRON TRANSFER FLAVOPROTEIN SUBUNIT ALPHA, MITOCHONDRIAL"/>
    <property type="match status" value="1"/>
</dbReference>
<dbReference type="RefSeq" id="XP_049180278.1">
    <property type="nucleotide sequence ID" value="XM_049323882.1"/>
</dbReference>
<comment type="function">
    <text evidence="8 9">The electron transfer flavoprotein serves as a specific electron acceptor for several dehydrogenases, including five acyl-CoA dehydrogenases, glutaryl-CoA and sarcosine dehydrogenase. It transfers the electrons to the main mitochondrial respiratory chain via ETF-ubiquinone oxidoreductase (ETF dehydrogenase).</text>
</comment>
<dbReference type="Gene3D" id="3.40.50.1220">
    <property type="entry name" value="TPP-binding domain"/>
    <property type="match status" value="1"/>
</dbReference>
<dbReference type="SUPFAM" id="SSF52402">
    <property type="entry name" value="Adenine nucleotide alpha hydrolases-like"/>
    <property type="match status" value="1"/>
</dbReference>
<evidence type="ECO:0000256" key="2">
    <source>
        <dbReference type="ARBA" id="ARBA00005817"/>
    </source>
</evidence>
<gene>
    <name evidence="12" type="ORF">KGF56_002632</name>
</gene>
<keyword evidence="6 9" id="KW-0274">FAD</keyword>
<dbReference type="InterPro" id="IPR029035">
    <property type="entry name" value="DHS-like_NAD/FAD-binding_dom"/>
</dbReference>
<dbReference type="Gene3D" id="3.40.50.620">
    <property type="entry name" value="HUPs"/>
    <property type="match status" value="1"/>
</dbReference>
<comment type="subcellular location">
    <subcellularLocation>
        <location evidence="1 9">Mitochondrion matrix</location>
    </subcellularLocation>
</comment>
<feature type="binding site" evidence="10">
    <location>
        <begin position="256"/>
        <end position="260"/>
    </location>
    <ligand>
        <name>FAD</name>
        <dbReference type="ChEBI" id="CHEBI:57692"/>
    </ligand>
</feature>
<organism evidence="12 13">
    <name type="scientific">Candida oxycetoniae</name>
    <dbReference type="NCBI Taxonomy" id="497107"/>
    <lineage>
        <taxon>Eukaryota</taxon>
        <taxon>Fungi</taxon>
        <taxon>Dikarya</taxon>
        <taxon>Ascomycota</taxon>
        <taxon>Saccharomycotina</taxon>
        <taxon>Pichiomycetes</taxon>
        <taxon>Debaryomycetaceae</taxon>
        <taxon>Candida/Lodderomyces clade</taxon>
        <taxon>Candida</taxon>
    </lineage>
</organism>
<dbReference type="GO" id="GO:0005759">
    <property type="term" value="C:mitochondrial matrix"/>
    <property type="evidence" value="ECO:0007669"/>
    <property type="project" value="UniProtKB-SubCell"/>
</dbReference>
<evidence type="ECO:0000259" key="11">
    <source>
        <dbReference type="SMART" id="SM00893"/>
    </source>
</evidence>